<protein>
    <submittedName>
        <fullName evidence="1">Uncharacterized protein</fullName>
    </submittedName>
</protein>
<name>A0ABP1PXX8_9HEXA</name>
<evidence type="ECO:0000313" key="2">
    <source>
        <dbReference type="Proteomes" id="UP001642540"/>
    </source>
</evidence>
<proteinExistence type="predicted"/>
<dbReference type="EMBL" id="CAXLJM020000012">
    <property type="protein sequence ID" value="CAL8077274.1"/>
    <property type="molecule type" value="Genomic_DNA"/>
</dbReference>
<keyword evidence="2" id="KW-1185">Reference proteome</keyword>
<gene>
    <name evidence="1" type="ORF">ODALV1_LOCUS3761</name>
</gene>
<reference evidence="1 2" key="1">
    <citation type="submission" date="2024-08" db="EMBL/GenBank/DDBJ databases">
        <authorList>
            <person name="Cucini C."/>
            <person name="Frati F."/>
        </authorList>
    </citation>
    <scope>NUCLEOTIDE SEQUENCE [LARGE SCALE GENOMIC DNA]</scope>
</reference>
<organism evidence="1 2">
    <name type="scientific">Orchesella dallaii</name>
    <dbReference type="NCBI Taxonomy" id="48710"/>
    <lineage>
        <taxon>Eukaryota</taxon>
        <taxon>Metazoa</taxon>
        <taxon>Ecdysozoa</taxon>
        <taxon>Arthropoda</taxon>
        <taxon>Hexapoda</taxon>
        <taxon>Collembola</taxon>
        <taxon>Entomobryomorpha</taxon>
        <taxon>Entomobryoidea</taxon>
        <taxon>Orchesellidae</taxon>
        <taxon>Orchesellinae</taxon>
        <taxon>Orchesella</taxon>
    </lineage>
</organism>
<sequence length="227" mass="25503">MAKRMKLISEKEYEDIMKNTPEITAPVSLTVNVFSRDKNLATDILNWKDLPDDIKLRVYSNLMQTVSAHLQSILSTPLLVKQVDSDISNESSLPNNSLSSYEESTELNSNPTVMIYDLNSDDVQLASKLPVKCQKRGKDILRTLKEYPELVKWNRAGEISFLNGPYENDVRQRLSKEVDAFDPIVSASDSGVNTATIKSTLKRWFSLHSPNDITSFAEIGPAYTSTP</sequence>
<evidence type="ECO:0000313" key="1">
    <source>
        <dbReference type="EMBL" id="CAL8077274.1"/>
    </source>
</evidence>
<comment type="caution">
    <text evidence="1">The sequence shown here is derived from an EMBL/GenBank/DDBJ whole genome shotgun (WGS) entry which is preliminary data.</text>
</comment>
<accession>A0ABP1PXX8</accession>
<dbReference type="Proteomes" id="UP001642540">
    <property type="component" value="Unassembled WGS sequence"/>
</dbReference>